<evidence type="ECO:0000313" key="2">
    <source>
        <dbReference type="EMBL" id="KMS98141.1"/>
    </source>
</evidence>
<name>A0A0J8BB82_BETVV</name>
<protein>
    <submittedName>
        <fullName evidence="2">Uncharacterized protein</fullName>
    </submittedName>
</protein>
<dbReference type="EMBL" id="KQ090266">
    <property type="protein sequence ID" value="KMS98141.1"/>
    <property type="molecule type" value="Genomic_DNA"/>
</dbReference>
<gene>
    <name evidence="2" type="ORF">BVRB_4g095280</name>
</gene>
<evidence type="ECO:0000313" key="3">
    <source>
        <dbReference type="Proteomes" id="UP000035740"/>
    </source>
</evidence>
<accession>A0A0J8BB82</accession>
<proteinExistence type="predicted"/>
<evidence type="ECO:0000256" key="1">
    <source>
        <dbReference type="SAM" id="MobiDB-lite"/>
    </source>
</evidence>
<dbReference type="Gramene" id="KMS98141">
    <property type="protein sequence ID" value="KMS98141"/>
    <property type="gene ID" value="BVRB_4g095280"/>
</dbReference>
<dbReference type="Proteomes" id="UP000035740">
    <property type="component" value="Unassembled WGS sequence"/>
</dbReference>
<reference evidence="2 3" key="1">
    <citation type="journal article" date="2014" name="Nature">
        <title>The genome of the recently domesticated crop plant sugar beet (Beta vulgaris).</title>
        <authorList>
            <person name="Dohm J.C."/>
            <person name="Minoche A.E."/>
            <person name="Holtgrawe D."/>
            <person name="Capella-Gutierrez S."/>
            <person name="Zakrzewski F."/>
            <person name="Tafer H."/>
            <person name="Rupp O."/>
            <person name="Sorensen T.R."/>
            <person name="Stracke R."/>
            <person name="Reinhardt R."/>
            <person name="Goesmann A."/>
            <person name="Kraft T."/>
            <person name="Schulz B."/>
            <person name="Stadler P.F."/>
            <person name="Schmidt T."/>
            <person name="Gabaldon T."/>
            <person name="Lehrach H."/>
            <person name="Weisshaar B."/>
            <person name="Himmelbauer H."/>
        </authorList>
    </citation>
    <scope>NUCLEOTIDE SEQUENCE [LARGE SCALE GENOMIC DNA]</scope>
    <source>
        <tissue evidence="2">Taproot</tissue>
    </source>
</reference>
<feature type="region of interest" description="Disordered" evidence="1">
    <location>
        <begin position="1"/>
        <end position="34"/>
    </location>
</feature>
<sequence length="34" mass="3734">MVRFESVKASTGDHMETVDDANCNNPFSFSRAAV</sequence>
<keyword evidence="3" id="KW-1185">Reference proteome</keyword>
<organism evidence="2 3">
    <name type="scientific">Beta vulgaris subsp. vulgaris</name>
    <name type="common">Beet</name>
    <dbReference type="NCBI Taxonomy" id="3555"/>
    <lineage>
        <taxon>Eukaryota</taxon>
        <taxon>Viridiplantae</taxon>
        <taxon>Streptophyta</taxon>
        <taxon>Embryophyta</taxon>
        <taxon>Tracheophyta</taxon>
        <taxon>Spermatophyta</taxon>
        <taxon>Magnoliopsida</taxon>
        <taxon>eudicotyledons</taxon>
        <taxon>Gunneridae</taxon>
        <taxon>Pentapetalae</taxon>
        <taxon>Caryophyllales</taxon>
        <taxon>Chenopodiaceae</taxon>
        <taxon>Betoideae</taxon>
        <taxon>Beta</taxon>
    </lineage>
</organism>
<dbReference type="AlphaFoldDB" id="A0A0J8BB82"/>